<dbReference type="AlphaFoldDB" id="A0A151IVX6"/>
<keyword evidence="2" id="KW-1185">Reference proteome</keyword>
<organism evidence="1 2">
    <name type="scientific">Trachymyrmex cornetzi</name>
    <dbReference type="NCBI Taxonomy" id="471704"/>
    <lineage>
        <taxon>Eukaryota</taxon>
        <taxon>Metazoa</taxon>
        <taxon>Ecdysozoa</taxon>
        <taxon>Arthropoda</taxon>
        <taxon>Hexapoda</taxon>
        <taxon>Insecta</taxon>
        <taxon>Pterygota</taxon>
        <taxon>Neoptera</taxon>
        <taxon>Endopterygota</taxon>
        <taxon>Hymenoptera</taxon>
        <taxon>Apocrita</taxon>
        <taxon>Aculeata</taxon>
        <taxon>Formicoidea</taxon>
        <taxon>Formicidae</taxon>
        <taxon>Myrmicinae</taxon>
        <taxon>Trachymyrmex</taxon>
    </lineage>
</organism>
<sequence length="48" mass="5545">MEKIGSGRHPGVNKIRLMDCVQKYVLKLNKKNPKLILSCISKIILYIF</sequence>
<proteinExistence type="predicted"/>
<evidence type="ECO:0000313" key="2">
    <source>
        <dbReference type="Proteomes" id="UP000078492"/>
    </source>
</evidence>
<reference evidence="1 2" key="1">
    <citation type="submission" date="2015-09" db="EMBL/GenBank/DDBJ databases">
        <title>Trachymyrmex cornetzi WGS genome.</title>
        <authorList>
            <person name="Nygaard S."/>
            <person name="Hu H."/>
            <person name="Boomsma J."/>
            <person name="Zhang G."/>
        </authorList>
    </citation>
    <scope>NUCLEOTIDE SEQUENCE [LARGE SCALE GENOMIC DNA]</scope>
    <source>
        <strain evidence="1">Tcor2-1</strain>
        <tissue evidence="1">Whole body</tissue>
    </source>
</reference>
<evidence type="ECO:0000313" key="1">
    <source>
        <dbReference type="EMBL" id="KYN11745.1"/>
    </source>
</evidence>
<name>A0A151IVX6_9HYME</name>
<dbReference type="EMBL" id="KQ980895">
    <property type="protein sequence ID" value="KYN11745.1"/>
    <property type="molecule type" value="Genomic_DNA"/>
</dbReference>
<accession>A0A151IVX6</accession>
<dbReference type="Proteomes" id="UP000078492">
    <property type="component" value="Unassembled WGS sequence"/>
</dbReference>
<protein>
    <submittedName>
        <fullName evidence="1">Uncharacterized protein</fullName>
    </submittedName>
</protein>
<gene>
    <name evidence="1" type="ORF">ALC57_16079</name>
</gene>